<dbReference type="AlphaFoldDB" id="A0A1Y2LF19"/>
<feature type="domain" description="DUF6969" evidence="1">
    <location>
        <begin position="21"/>
        <end position="226"/>
    </location>
</feature>
<evidence type="ECO:0000259" key="1">
    <source>
        <dbReference type="Pfam" id="PF22308"/>
    </source>
</evidence>
<dbReference type="EMBL" id="JFKB01000002">
    <property type="protein sequence ID" value="OSQ49576.1"/>
    <property type="molecule type" value="Genomic_DNA"/>
</dbReference>
<name>A0A1Y2LF19_9PROT</name>
<proteinExistence type="predicted"/>
<organism evidence="2 3">
    <name type="scientific">Thalassospira alkalitolerans</name>
    <dbReference type="NCBI Taxonomy" id="1293890"/>
    <lineage>
        <taxon>Bacteria</taxon>
        <taxon>Pseudomonadati</taxon>
        <taxon>Pseudomonadota</taxon>
        <taxon>Alphaproteobacteria</taxon>
        <taxon>Rhodospirillales</taxon>
        <taxon>Thalassospiraceae</taxon>
        <taxon>Thalassospira</taxon>
    </lineage>
</organism>
<dbReference type="Pfam" id="PF22308">
    <property type="entry name" value="DUF6969"/>
    <property type="match status" value="1"/>
</dbReference>
<evidence type="ECO:0000313" key="2">
    <source>
        <dbReference type="EMBL" id="OSQ49576.1"/>
    </source>
</evidence>
<gene>
    <name evidence="2" type="ORF">TALK_04390</name>
</gene>
<protein>
    <recommendedName>
        <fullName evidence="1">DUF6969 domain-containing protein</fullName>
    </recommendedName>
</protein>
<dbReference type="STRING" id="1293890.TALK_04390"/>
<dbReference type="Proteomes" id="UP000193396">
    <property type="component" value="Unassembled WGS sequence"/>
</dbReference>
<reference evidence="2 3" key="1">
    <citation type="submission" date="2014-03" db="EMBL/GenBank/DDBJ databases">
        <title>The draft genome sequence of Thalassospira alkalitolerans JCM 18968.</title>
        <authorList>
            <person name="Lai Q."/>
            <person name="Shao Z."/>
        </authorList>
    </citation>
    <scope>NUCLEOTIDE SEQUENCE [LARGE SCALE GENOMIC DNA]</scope>
    <source>
        <strain evidence="2 3">JCM 18968</strain>
    </source>
</reference>
<accession>A0A1Y2LF19</accession>
<comment type="caution">
    <text evidence="2">The sequence shown here is derived from an EMBL/GenBank/DDBJ whole genome shotgun (WGS) entry which is preliminary data.</text>
</comment>
<evidence type="ECO:0000313" key="3">
    <source>
        <dbReference type="Proteomes" id="UP000193396"/>
    </source>
</evidence>
<keyword evidence="3" id="KW-1185">Reference proteome</keyword>
<dbReference type="OrthoDB" id="6115415at2"/>
<sequence length="246" mass="28939">MTEFTIDWTSYPTGRLERMLAAGRDVMECHRVLTLTGDNIVGELIKTGGSFFEWSHYPEGDVYDRNSHAQFYYHAHPKDEQRDWKEHGHFHTFLRPRGMPEGSKPLPIDGFEFPEGPNDALSHLIAVSMDEFGFAQRLFTTNRWVTGEVWYDGDTVIRMLENFIIDHAQPSWPVNRWISGIIMLYRPMIEFLVRERDVAITAWQEKYPDRDVYEDRELEVTSTIDIRVEDQIRALTEELGRRRVRA</sequence>
<dbReference type="RefSeq" id="WP_085616239.1">
    <property type="nucleotide sequence ID" value="NZ_CAXBPE010000019.1"/>
</dbReference>
<dbReference type="InterPro" id="IPR054242">
    <property type="entry name" value="DUF6969"/>
</dbReference>